<dbReference type="AlphaFoldDB" id="A0A518JSB3"/>
<evidence type="ECO:0000313" key="2">
    <source>
        <dbReference type="Proteomes" id="UP000315082"/>
    </source>
</evidence>
<dbReference type="Proteomes" id="UP000315082">
    <property type="component" value="Chromosome"/>
</dbReference>
<protein>
    <recommendedName>
        <fullName evidence="3">Secreted Zn-dependent protease</fullName>
    </recommendedName>
</protein>
<evidence type="ECO:0000313" key="1">
    <source>
        <dbReference type="EMBL" id="QDV68439.1"/>
    </source>
</evidence>
<accession>A0A518JSB3</accession>
<name>A0A518JSB3_9BACT</name>
<keyword evidence="2" id="KW-1185">Reference proteome</keyword>
<evidence type="ECO:0008006" key="3">
    <source>
        <dbReference type="Google" id="ProtNLM"/>
    </source>
</evidence>
<organism evidence="1 2">
    <name type="scientific">Rosistilla carotiformis</name>
    <dbReference type="NCBI Taxonomy" id="2528017"/>
    <lineage>
        <taxon>Bacteria</taxon>
        <taxon>Pseudomonadati</taxon>
        <taxon>Planctomycetota</taxon>
        <taxon>Planctomycetia</taxon>
        <taxon>Pirellulales</taxon>
        <taxon>Pirellulaceae</taxon>
        <taxon>Rosistilla</taxon>
    </lineage>
</organism>
<dbReference type="KEGG" id="rcf:Poly24_21480"/>
<sequence length="226" mass="25463">MLDRMHRLVCVAWTALVCVGTCSAQGESGIIPLSELPPPPAEIIELLDRANVRFVYGSKLRPASMPTDTGRRLDGITVFKLAYKFDHQSRLRNRSRRPTVEAKIRLRGEGLTCQHTVWFREAPAAATFWSDRLVLHELDHVAISSDPRLQTIFKSQVEDPPVVTQIDQPTYTSAVAAEVNRTAQEHVDSIYRNIVALVEIRYKELDRITDHGTRSGTATSSRFLKN</sequence>
<dbReference type="EMBL" id="CP036348">
    <property type="protein sequence ID" value="QDV68439.1"/>
    <property type="molecule type" value="Genomic_DNA"/>
</dbReference>
<proteinExistence type="predicted"/>
<dbReference type="RefSeq" id="WP_145094300.1">
    <property type="nucleotide sequence ID" value="NZ_CP036348.1"/>
</dbReference>
<dbReference type="OrthoDB" id="274167at2"/>
<reference evidence="1 2" key="1">
    <citation type="submission" date="2019-02" db="EMBL/GenBank/DDBJ databases">
        <title>Deep-cultivation of Planctomycetes and their phenomic and genomic characterization uncovers novel biology.</title>
        <authorList>
            <person name="Wiegand S."/>
            <person name="Jogler M."/>
            <person name="Boedeker C."/>
            <person name="Pinto D."/>
            <person name="Vollmers J."/>
            <person name="Rivas-Marin E."/>
            <person name="Kohn T."/>
            <person name="Peeters S.H."/>
            <person name="Heuer A."/>
            <person name="Rast P."/>
            <person name="Oberbeckmann S."/>
            <person name="Bunk B."/>
            <person name="Jeske O."/>
            <person name="Meyerdierks A."/>
            <person name="Storesund J.E."/>
            <person name="Kallscheuer N."/>
            <person name="Luecker S."/>
            <person name="Lage O.M."/>
            <person name="Pohl T."/>
            <person name="Merkel B.J."/>
            <person name="Hornburger P."/>
            <person name="Mueller R.-W."/>
            <person name="Bruemmer F."/>
            <person name="Labrenz M."/>
            <person name="Spormann A.M."/>
            <person name="Op den Camp H."/>
            <person name="Overmann J."/>
            <person name="Amann R."/>
            <person name="Jetten M.S.M."/>
            <person name="Mascher T."/>
            <person name="Medema M.H."/>
            <person name="Devos D.P."/>
            <person name="Kaster A.-K."/>
            <person name="Ovreas L."/>
            <person name="Rohde M."/>
            <person name="Galperin M.Y."/>
            <person name="Jogler C."/>
        </authorList>
    </citation>
    <scope>NUCLEOTIDE SEQUENCE [LARGE SCALE GENOMIC DNA]</scope>
    <source>
        <strain evidence="1 2">Poly24</strain>
    </source>
</reference>
<gene>
    <name evidence="1" type="ORF">Poly24_21480</name>
</gene>